<evidence type="ECO:0000313" key="2">
    <source>
        <dbReference type="Proteomes" id="UP000753908"/>
    </source>
</evidence>
<accession>A0A951PJ88</accession>
<comment type="caution">
    <text evidence="1">The sequence shown here is derived from an EMBL/GenBank/DDBJ whole genome shotgun (WGS) entry which is preliminary data.</text>
</comment>
<dbReference type="SUPFAM" id="SSF109604">
    <property type="entry name" value="HD-domain/PDEase-like"/>
    <property type="match status" value="1"/>
</dbReference>
<proteinExistence type="predicted"/>
<evidence type="ECO:0000313" key="1">
    <source>
        <dbReference type="EMBL" id="MBW4543864.1"/>
    </source>
</evidence>
<organism evidence="1 2">
    <name type="scientific">Symplocastrum torsivum CPER-KK1</name>
    <dbReference type="NCBI Taxonomy" id="450513"/>
    <lineage>
        <taxon>Bacteria</taxon>
        <taxon>Bacillati</taxon>
        <taxon>Cyanobacteriota</taxon>
        <taxon>Cyanophyceae</taxon>
        <taxon>Oscillatoriophycideae</taxon>
        <taxon>Oscillatoriales</taxon>
        <taxon>Microcoleaceae</taxon>
        <taxon>Symplocastrum</taxon>
    </lineage>
</organism>
<sequence length="50" mass="5761">MRSLAINFPTIQLAAWFHDAIYDSKAKDNEQKMADYALVILTKLNYPDSK</sequence>
<dbReference type="AlphaFoldDB" id="A0A951PJ88"/>
<dbReference type="Proteomes" id="UP000753908">
    <property type="component" value="Unassembled WGS sequence"/>
</dbReference>
<dbReference type="EMBL" id="JAHHIF010000005">
    <property type="protein sequence ID" value="MBW4543864.1"/>
    <property type="molecule type" value="Genomic_DNA"/>
</dbReference>
<name>A0A951PJ88_9CYAN</name>
<reference evidence="1" key="2">
    <citation type="journal article" date="2022" name="Microbiol. Resour. Announc.">
        <title>Metagenome Sequencing to Explore Phylogenomics of Terrestrial Cyanobacteria.</title>
        <authorList>
            <person name="Ward R.D."/>
            <person name="Stajich J.E."/>
            <person name="Johansen J.R."/>
            <person name="Huntemann M."/>
            <person name="Clum A."/>
            <person name="Foster B."/>
            <person name="Foster B."/>
            <person name="Roux S."/>
            <person name="Palaniappan K."/>
            <person name="Varghese N."/>
            <person name="Mukherjee S."/>
            <person name="Reddy T.B.K."/>
            <person name="Daum C."/>
            <person name="Copeland A."/>
            <person name="Chen I.A."/>
            <person name="Ivanova N.N."/>
            <person name="Kyrpides N.C."/>
            <person name="Shapiro N."/>
            <person name="Eloe-Fadrosh E.A."/>
            <person name="Pietrasiak N."/>
        </authorList>
    </citation>
    <scope>NUCLEOTIDE SEQUENCE</scope>
    <source>
        <strain evidence="1">CPER-KK1</strain>
    </source>
</reference>
<reference evidence="1" key="1">
    <citation type="submission" date="2021-05" db="EMBL/GenBank/DDBJ databases">
        <authorList>
            <person name="Pietrasiak N."/>
            <person name="Ward R."/>
            <person name="Stajich J.E."/>
            <person name="Kurbessoian T."/>
        </authorList>
    </citation>
    <scope>NUCLEOTIDE SEQUENCE</scope>
    <source>
        <strain evidence="1">CPER-KK1</strain>
    </source>
</reference>
<protein>
    <submittedName>
        <fullName evidence="1">Uncharacterized protein</fullName>
    </submittedName>
</protein>
<gene>
    <name evidence="1" type="ORF">KME25_05400</name>
</gene>
<dbReference type="Gene3D" id="1.10.472.50">
    <property type="entry name" value="HD-domain/PDEase-like"/>
    <property type="match status" value="1"/>
</dbReference>